<feature type="signal peptide" evidence="7">
    <location>
        <begin position="1"/>
        <end position="26"/>
    </location>
</feature>
<feature type="chain" id="PRO_5006403788" description="Lipoprotein" evidence="7">
    <location>
        <begin position="27"/>
        <end position="272"/>
    </location>
</feature>
<dbReference type="EMBL" id="AZCN01000083">
    <property type="protein sequence ID" value="KRK14433.1"/>
    <property type="molecule type" value="Genomic_DNA"/>
</dbReference>
<evidence type="ECO:0000256" key="2">
    <source>
        <dbReference type="ARBA" id="ARBA00022729"/>
    </source>
</evidence>
<keyword evidence="5 6" id="KW-0449">Lipoprotein</keyword>
<evidence type="ECO:0000256" key="7">
    <source>
        <dbReference type="SAM" id="SignalP"/>
    </source>
</evidence>
<dbReference type="RefSeq" id="WP_035457020.1">
    <property type="nucleotide sequence ID" value="NZ_AZCN01000083.1"/>
</dbReference>
<name>A0A0R1F4C6_9LACO</name>
<evidence type="ECO:0000256" key="3">
    <source>
        <dbReference type="ARBA" id="ARBA00023136"/>
    </source>
</evidence>
<dbReference type="Proteomes" id="UP000051181">
    <property type="component" value="Unassembled WGS sequence"/>
</dbReference>
<dbReference type="GO" id="GO:0016020">
    <property type="term" value="C:membrane"/>
    <property type="evidence" value="ECO:0007669"/>
    <property type="project" value="UniProtKB-SubCell"/>
</dbReference>
<evidence type="ECO:0000313" key="9">
    <source>
        <dbReference type="Proteomes" id="UP000051181"/>
    </source>
</evidence>
<dbReference type="SUPFAM" id="SSF53850">
    <property type="entry name" value="Periplasmic binding protein-like II"/>
    <property type="match status" value="1"/>
</dbReference>
<evidence type="ECO:0000256" key="6">
    <source>
        <dbReference type="PIRNR" id="PIRNR002854"/>
    </source>
</evidence>
<accession>A0A0R1F4C6</accession>
<dbReference type="Pfam" id="PF03180">
    <property type="entry name" value="Lipoprotein_9"/>
    <property type="match status" value="1"/>
</dbReference>
<dbReference type="eggNOG" id="COG1464">
    <property type="taxonomic scope" value="Bacteria"/>
</dbReference>
<evidence type="ECO:0000256" key="4">
    <source>
        <dbReference type="ARBA" id="ARBA00023139"/>
    </source>
</evidence>
<dbReference type="PANTHER" id="PTHR30429:SF3">
    <property type="entry name" value="LIPOPROTEIN"/>
    <property type="match status" value="1"/>
</dbReference>
<protein>
    <recommendedName>
        <fullName evidence="6">Lipoprotein</fullName>
    </recommendedName>
</protein>
<comment type="subcellular location">
    <subcellularLocation>
        <location evidence="1">Membrane</location>
        <topology evidence="1">Lipid-anchor</topology>
    </subcellularLocation>
</comment>
<dbReference type="AlphaFoldDB" id="A0A0R1F4C6"/>
<proteinExistence type="inferred from homology"/>
<dbReference type="GeneID" id="65918349"/>
<comment type="caution">
    <text evidence="8">The sequence shown here is derived from an EMBL/GenBank/DDBJ whole genome shotgun (WGS) entry which is preliminary data.</text>
</comment>
<dbReference type="PIRSF" id="PIRSF002854">
    <property type="entry name" value="MetQ"/>
    <property type="match status" value="1"/>
</dbReference>
<evidence type="ECO:0000256" key="1">
    <source>
        <dbReference type="ARBA" id="ARBA00004635"/>
    </source>
</evidence>
<keyword evidence="4" id="KW-0564">Palmitate</keyword>
<reference evidence="8 9" key="1">
    <citation type="journal article" date="2015" name="Genome Announc.">
        <title>Expanding the biotechnology potential of lactobacilli through comparative genomics of 213 strains and associated genera.</title>
        <authorList>
            <person name="Sun Z."/>
            <person name="Harris H.M."/>
            <person name="McCann A."/>
            <person name="Guo C."/>
            <person name="Argimon S."/>
            <person name="Zhang W."/>
            <person name="Yang X."/>
            <person name="Jeffery I.B."/>
            <person name="Cooney J.C."/>
            <person name="Kagawa T.F."/>
            <person name="Liu W."/>
            <person name="Song Y."/>
            <person name="Salvetti E."/>
            <person name="Wrobel A."/>
            <person name="Rasinkangas P."/>
            <person name="Parkhill J."/>
            <person name="Rea M.C."/>
            <person name="O'Sullivan O."/>
            <person name="Ritari J."/>
            <person name="Douillard F.P."/>
            <person name="Paul Ross R."/>
            <person name="Yang R."/>
            <person name="Briner A.E."/>
            <person name="Felis G.E."/>
            <person name="de Vos W.M."/>
            <person name="Barrangou R."/>
            <person name="Klaenhammer T.R."/>
            <person name="Caufield P.W."/>
            <person name="Cui Y."/>
            <person name="Zhang H."/>
            <person name="O'Toole P.W."/>
        </authorList>
    </citation>
    <scope>NUCLEOTIDE SEQUENCE [LARGE SCALE GENOMIC DNA]</scope>
    <source>
        <strain evidence="8 9">DSM 20001</strain>
    </source>
</reference>
<dbReference type="PANTHER" id="PTHR30429">
    <property type="entry name" value="D-METHIONINE-BINDING LIPOPROTEIN METQ"/>
    <property type="match status" value="1"/>
</dbReference>
<keyword evidence="2 7" id="KW-0732">Signal</keyword>
<sequence length="272" mass="29557">MKKLKYWLIALAAILFFGGVSTATHAATTVKVGVASAKHEEWDAVKEKLAKKGINIQIVTFTDYVQPNNALAEGSLDLNAFQTNIYLQSYNKEHHTNLVPIAKTVIAPLGLYSDKITKISQVKKGATIAIPNDASNGGRALLLLQSAGLIKVDSSKGQYPTVKDITKNKKNLKIKELDANQTARALKDVDASVINSGMAVDAGINPKKDAIYLEKVNKKAEPYINVIAAQKKNRNKAVYKKVVKAFQSEDIAKVISKSSKGASIPVWNTKLK</sequence>
<gene>
    <name evidence="8" type="ORF">FD22_GL002419</name>
</gene>
<evidence type="ECO:0000313" key="8">
    <source>
        <dbReference type="EMBL" id="KRK14433.1"/>
    </source>
</evidence>
<dbReference type="Gene3D" id="3.40.190.10">
    <property type="entry name" value="Periplasmic binding protein-like II"/>
    <property type="match status" value="2"/>
</dbReference>
<organism evidence="8 9">
    <name type="scientific">Loigolactobacillus coryniformis subsp. coryniformis KCTC 3167 = DSM 20001</name>
    <dbReference type="NCBI Taxonomy" id="913848"/>
    <lineage>
        <taxon>Bacteria</taxon>
        <taxon>Bacillati</taxon>
        <taxon>Bacillota</taxon>
        <taxon>Bacilli</taxon>
        <taxon>Lactobacillales</taxon>
        <taxon>Lactobacillaceae</taxon>
        <taxon>Loigolactobacillus</taxon>
    </lineage>
</organism>
<evidence type="ECO:0000256" key="5">
    <source>
        <dbReference type="ARBA" id="ARBA00023288"/>
    </source>
</evidence>
<dbReference type="PATRIC" id="fig|913848.6.peg.2467"/>
<keyword evidence="3" id="KW-0472">Membrane</keyword>
<dbReference type="InterPro" id="IPR004872">
    <property type="entry name" value="Lipoprotein_NlpA"/>
</dbReference>
<comment type="similarity">
    <text evidence="6">Belongs to the nlpA lipoprotein family.</text>
</comment>